<evidence type="ECO:0000256" key="9">
    <source>
        <dbReference type="ARBA" id="ARBA00023146"/>
    </source>
</evidence>
<evidence type="ECO:0000256" key="10">
    <source>
        <dbReference type="ARBA" id="ARBA00030268"/>
    </source>
</evidence>
<evidence type="ECO:0000256" key="2">
    <source>
        <dbReference type="ARBA" id="ARBA00013161"/>
    </source>
</evidence>
<keyword evidence="9 11" id="KW-0030">Aminoacyl-tRNA synthetase</keyword>
<dbReference type="InterPro" id="IPR009068">
    <property type="entry name" value="uS15_NS1_RNA-bd_sf"/>
</dbReference>
<dbReference type="RefSeq" id="XP_023381661.1">
    <property type="nucleotide sequence ID" value="XM_023525893.1"/>
</dbReference>
<dbReference type="PANTHER" id="PTHR10055">
    <property type="entry name" value="TRYPTOPHANYL-TRNA SYNTHETASE"/>
    <property type="match status" value="1"/>
</dbReference>
<name>A0A6P6C2N1_PTEVA</name>
<evidence type="ECO:0000256" key="3">
    <source>
        <dbReference type="ARBA" id="ARBA00013782"/>
    </source>
</evidence>
<dbReference type="GO" id="GO:0006436">
    <property type="term" value="P:tryptophanyl-tRNA aminoacylation"/>
    <property type="evidence" value="ECO:0007669"/>
    <property type="project" value="InterPro"/>
</dbReference>
<dbReference type="Gene3D" id="3.40.50.620">
    <property type="entry name" value="HUPs"/>
    <property type="match status" value="1"/>
</dbReference>
<feature type="domain" description="WHEP-TRS" evidence="13">
    <location>
        <begin position="13"/>
        <end position="69"/>
    </location>
</feature>
<dbReference type="NCBIfam" id="TIGR00233">
    <property type="entry name" value="trpS"/>
    <property type="match status" value="1"/>
</dbReference>
<dbReference type="Pfam" id="PF00579">
    <property type="entry name" value="tRNA-synt_1b"/>
    <property type="match status" value="1"/>
</dbReference>
<dbReference type="PROSITE" id="PS00178">
    <property type="entry name" value="AA_TRNA_LIGASE_I"/>
    <property type="match status" value="1"/>
</dbReference>
<dbReference type="InterPro" id="IPR002305">
    <property type="entry name" value="aa-tRNA-synth_Ic"/>
</dbReference>
<dbReference type="InterPro" id="IPR002306">
    <property type="entry name" value="Trp-tRNA-ligase"/>
</dbReference>
<accession>A0A6P6C2N1</accession>
<dbReference type="Gene3D" id="1.10.240.10">
    <property type="entry name" value="Tyrosyl-Transfer RNA Synthetase"/>
    <property type="match status" value="1"/>
</dbReference>
<dbReference type="InterPro" id="IPR000738">
    <property type="entry name" value="WHEP-TRS_dom"/>
</dbReference>
<dbReference type="GO" id="GO:0005737">
    <property type="term" value="C:cytoplasm"/>
    <property type="evidence" value="ECO:0007669"/>
    <property type="project" value="TreeGrafter"/>
</dbReference>
<evidence type="ECO:0000256" key="12">
    <source>
        <dbReference type="SAM" id="MobiDB-lite"/>
    </source>
</evidence>
<dbReference type="FunFam" id="1.10.287.10:FF:000006">
    <property type="entry name" value="Bifunctional glutamate/proline--tRNA ligase"/>
    <property type="match status" value="1"/>
</dbReference>
<evidence type="ECO:0000256" key="11">
    <source>
        <dbReference type="RuleBase" id="RU363036"/>
    </source>
</evidence>
<gene>
    <name evidence="15" type="primary">WARS</name>
</gene>
<keyword evidence="5 11" id="KW-0436">Ligase</keyword>
<dbReference type="Proteomes" id="UP000515202">
    <property type="component" value="Unplaced"/>
</dbReference>
<comment type="similarity">
    <text evidence="1 11">Belongs to the class-I aminoacyl-tRNA synthetase family.</text>
</comment>
<dbReference type="SMART" id="SM00991">
    <property type="entry name" value="WHEP-TRS"/>
    <property type="match status" value="1"/>
</dbReference>
<proteinExistence type="inferred from homology"/>
<dbReference type="GO" id="GO:0005524">
    <property type="term" value="F:ATP binding"/>
    <property type="evidence" value="ECO:0007669"/>
    <property type="project" value="UniProtKB-KW"/>
</dbReference>
<organism evidence="14 15">
    <name type="scientific">Pteropus vampyrus</name>
    <name type="common">Large flying fox</name>
    <dbReference type="NCBI Taxonomy" id="132908"/>
    <lineage>
        <taxon>Eukaryota</taxon>
        <taxon>Metazoa</taxon>
        <taxon>Chordata</taxon>
        <taxon>Craniata</taxon>
        <taxon>Vertebrata</taxon>
        <taxon>Euteleostomi</taxon>
        <taxon>Mammalia</taxon>
        <taxon>Eutheria</taxon>
        <taxon>Laurasiatheria</taxon>
        <taxon>Chiroptera</taxon>
        <taxon>Yinpterochiroptera</taxon>
        <taxon>Pteropodoidea</taxon>
        <taxon>Pteropodidae</taxon>
        <taxon>Pteropodinae</taxon>
        <taxon>Pteropus</taxon>
    </lineage>
</organism>
<dbReference type="InterPro" id="IPR014729">
    <property type="entry name" value="Rossmann-like_a/b/a_fold"/>
</dbReference>
<evidence type="ECO:0000256" key="1">
    <source>
        <dbReference type="ARBA" id="ARBA00005594"/>
    </source>
</evidence>
<evidence type="ECO:0000313" key="15">
    <source>
        <dbReference type="RefSeq" id="XP_023381661.1"/>
    </source>
</evidence>
<feature type="region of interest" description="Disordered" evidence="12">
    <location>
        <begin position="64"/>
        <end position="87"/>
    </location>
</feature>
<keyword evidence="6 11" id="KW-0547">Nucleotide-binding</keyword>
<evidence type="ECO:0000256" key="8">
    <source>
        <dbReference type="ARBA" id="ARBA00022917"/>
    </source>
</evidence>
<dbReference type="PROSITE" id="PS00762">
    <property type="entry name" value="WHEP_TRS_1"/>
    <property type="match status" value="1"/>
</dbReference>
<dbReference type="PANTHER" id="PTHR10055:SF1">
    <property type="entry name" value="TRYPTOPHAN--TRNA LIGASE, CYTOPLASMIC"/>
    <property type="match status" value="1"/>
</dbReference>
<dbReference type="Gene3D" id="1.10.287.10">
    <property type="entry name" value="S15/NS1, RNA-binding"/>
    <property type="match status" value="1"/>
</dbReference>
<evidence type="ECO:0000259" key="13">
    <source>
        <dbReference type="PROSITE" id="PS51185"/>
    </source>
</evidence>
<evidence type="ECO:0000256" key="7">
    <source>
        <dbReference type="ARBA" id="ARBA00022840"/>
    </source>
</evidence>
<dbReference type="PRINTS" id="PR01039">
    <property type="entry name" value="TRNASYNTHTRP"/>
</dbReference>
<evidence type="ECO:0000256" key="4">
    <source>
        <dbReference type="ARBA" id="ARBA00022553"/>
    </source>
</evidence>
<keyword evidence="14" id="KW-1185">Reference proteome</keyword>
<sequence>MADVPKLEQGCASPLELFNSIAAQGERVRALKAGKALKDEIDSAVQMLLSLKMSYKAAVGEDYKADCPPGNPAPRGDGGPDATEAGEDFVDPWTVQTSSAKGIDYDKLIVRFGSSKIDKELINRIERATGQRPHRFLRRGVFFSHRDMNQVLDAYENKKPFYLYTGRGPSSEAMHLGHLIPFIFTKWLQDVFNVPLVIQMTDDEKYLWKDLTLDQAYGYAVENAKDIIACGFDINKTFIFSDLEYMGASPSFYKNVVKIQKHVTFNQAKGIFGFTDSDCIGKISFPAIQAAPSFSNSFPQIFQDKTDVQCLIPCAIDQDPYFRMTRDVAPRIGYPKPALLHSTFFPALQGAQTKMSASDPNSSIFLTDTAKQIKTKTRRTRPGGMTSLTKYPLPEPSGA</sequence>
<keyword evidence="8 11" id="KW-0648">Protein biosynthesis</keyword>
<dbReference type="PROSITE" id="PS51185">
    <property type="entry name" value="WHEP_TRS_2"/>
    <property type="match status" value="1"/>
</dbReference>
<dbReference type="EC" id="6.1.1.2" evidence="2"/>
<evidence type="ECO:0000313" key="14">
    <source>
        <dbReference type="Proteomes" id="UP000515202"/>
    </source>
</evidence>
<dbReference type="CTD" id="7453"/>
<dbReference type="AlphaFoldDB" id="A0A6P6C2N1"/>
<dbReference type="FunFam" id="3.40.50.620:FF:000454">
    <property type="entry name" value="Tryptophan--tRNA ligase, cytoplasmic"/>
    <property type="match status" value="1"/>
</dbReference>
<dbReference type="CDD" id="cd00806">
    <property type="entry name" value="TrpRS_core"/>
    <property type="match status" value="1"/>
</dbReference>
<dbReference type="SUPFAM" id="SSF47060">
    <property type="entry name" value="S15/NS1 RNA-binding domain"/>
    <property type="match status" value="1"/>
</dbReference>
<dbReference type="Pfam" id="PF00458">
    <property type="entry name" value="WHEP-TRS"/>
    <property type="match status" value="1"/>
</dbReference>
<evidence type="ECO:0000256" key="5">
    <source>
        <dbReference type="ARBA" id="ARBA00022598"/>
    </source>
</evidence>
<dbReference type="GO" id="GO:0004830">
    <property type="term" value="F:tryptophan-tRNA ligase activity"/>
    <property type="evidence" value="ECO:0007669"/>
    <property type="project" value="UniProtKB-EC"/>
</dbReference>
<dbReference type="GeneID" id="105308932"/>
<reference evidence="15" key="1">
    <citation type="submission" date="2025-08" db="UniProtKB">
        <authorList>
            <consortium name="RefSeq"/>
        </authorList>
    </citation>
    <scope>IDENTIFICATION</scope>
    <source>
        <tissue evidence="15">Kidney</tissue>
    </source>
</reference>
<dbReference type="SUPFAM" id="SSF52374">
    <property type="entry name" value="Nucleotidylyl transferase"/>
    <property type="match status" value="1"/>
</dbReference>
<keyword evidence="4" id="KW-0597">Phosphoprotein</keyword>
<dbReference type="InterPro" id="IPR001412">
    <property type="entry name" value="aa-tRNA-synth_I_CS"/>
</dbReference>
<dbReference type="CDD" id="cd00936">
    <property type="entry name" value="WEPRS_RNA"/>
    <property type="match status" value="1"/>
</dbReference>
<evidence type="ECO:0000256" key="6">
    <source>
        <dbReference type="ARBA" id="ARBA00022741"/>
    </source>
</evidence>
<protein>
    <recommendedName>
        <fullName evidence="3">Tryptophan--tRNA ligase, cytoplasmic</fullName>
        <ecNumber evidence="2">6.1.1.2</ecNumber>
    </recommendedName>
    <alternativeName>
        <fullName evidence="10">Tryptophanyl-tRNA synthetase</fullName>
    </alternativeName>
</protein>
<keyword evidence="7 11" id="KW-0067">ATP-binding</keyword>
<feature type="region of interest" description="Disordered" evidence="12">
    <location>
        <begin position="373"/>
        <end position="399"/>
    </location>
</feature>